<gene>
    <name evidence="2" type="ORF">BCM02_101925</name>
</gene>
<feature type="region of interest" description="Disordered" evidence="1">
    <location>
        <begin position="64"/>
        <end position="89"/>
    </location>
</feature>
<evidence type="ECO:0000313" key="2">
    <source>
        <dbReference type="EMBL" id="TYP79804.1"/>
    </source>
</evidence>
<proteinExistence type="predicted"/>
<comment type="caution">
    <text evidence="2">The sequence shown here is derived from an EMBL/GenBank/DDBJ whole genome shotgun (WGS) entry which is preliminary data.</text>
</comment>
<evidence type="ECO:0000256" key="1">
    <source>
        <dbReference type="SAM" id="MobiDB-lite"/>
    </source>
</evidence>
<dbReference type="AlphaFoldDB" id="A0A5S5CJX6"/>
<sequence>MSEYRAEVAQIVACSRLARRQPHDNNRKSRLGQRPASSYMSHHLFANARLASSLRLQRTAYSTPFSRKNRKQISALSSDDEANSSCSTM</sequence>
<organism evidence="2 3">
    <name type="scientific">Paenibacillus methanolicus</name>
    <dbReference type="NCBI Taxonomy" id="582686"/>
    <lineage>
        <taxon>Bacteria</taxon>
        <taxon>Bacillati</taxon>
        <taxon>Bacillota</taxon>
        <taxon>Bacilli</taxon>
        <taxon>Bacillales</taxon>
        <taxon>Paenibacillaceae</taxon>
        <taxon>Paenibacillus</taxon>
    </lineage>
</organism>
<reference evidence="2 3" key="1">
    <citation type="submission" date="2019-07" db="EMBL/GenBank/DDBJ databases">
        <title>Genomic Encyclopedia of Type Strains, Phase III (KMG-III): the genomes of soil and plant-associated and newly described type strains.</title>
        <authorList>
            <person name="Whitman W."/>
        </authorList>
    </citation>
    <scope>NUCLEOTIDE SEQUENCE [LARGE SCALE GENOMIC DNA]</scope>
    <source>
        <strain evidence="2 3">BL24</strain>
    </source>
</reference>
<accession>A0A5S5CJX6</accession>
<evidence type="ECO:0000313" key="3">
    <source>
        <dbReference type="Proteomes" id="UP000323257"/>
    </source>
</evidence>
<name>A0A5S5CJX6_9BACL</name>
<keyword evidence="3" id="KW-1185">Reference proteome</keyword>
<feature type="region of interest" description="Disordered" evidence="1">
    <location>
        <begin position="18"/>
        <end position="38"/>
    </location>
</feature>
<dbReference type="Proteomes" id="UP000323257">
    <property type="component" value="Unassembled WGS sequence"/>
</dbReference>
<dbReference type="EMBL" id="VNHS01000001">
    <property type="protein sequence ID" value="TYP79804.1"/>
    <property type="molecule type" value="Genomic_DNA"/>
</dbReference>
<protein>
    <submittedName>
        <fullName evidence="2">Uncharacterized protein</fullName>
    </submittedName>
</protein>